<dbReference type="SUPFAM" id="SSF51735">
    <property type="entry name" value="NAD(P)-binding Rossmann-fold domains"/>
    <property type="match status" value="1"/>
</dbReference>
<dbReference type="Proteomes" id="UP000660745">
    <property type="component" value="Unassembled WGS sequence"/>
</dbReference>
<protein>
    <submittedName>
        <fullName evidence="3">NADPH:quinone reductase</fullName>
    </submittedName>
</protein>
<dbReference type="Pfam" id="PF08240">
    <property type="entry name" value="ADH_N"/>
    <property type="match status" value="1"/>
</dbReference>
<dbReference type="PANTHER" id="PTHR44154">
    <property type="entry name" value="QUINONE OXIDOREDUCTASE"/>
    <property type="match status" value="1"/>
</dbReference>
<accession>A0A918A2T0</accession>
<name>A0A918A2T0_9ACTN</name>
<evidence type="ECO:0000259" key="2">
    <source>
        <dbReference type="SMART" id="SM00829"/>
    </source>
</evidence>
<feature type="domain" description="Enoyl reductase (ER)" evidence="2">
    <location>
        <begin position="10"/>
        <end position="336"/>
    </location>
</feature>
<dbReference type="CDD" id="cd08253">
    <property type="entry name" value="zeta_crystallin"/>
    <property type="match status" value="1"/>
</dbReference>
<dbReference type="Pfam" id="PF00107">
    <property type="entry name" value="ADH_zinc_N"/>
    <property type="match status" value="1"/>
</dbReference>
<dbReference type="RefSeq" id="WP_189138619.1">
    <property type="nucleotide sequence ID" value="NZ_BMNK01000003.1"/>
</dbReference>
<dbReference type="AlphaFoldDB" id="A0A918A2T0"/>
<dbReference type="InterPro" id="IPR051603">
    <property type="entry name" value="Zinc-ADH_QOR/CCCR"/>
</dbReference>
<dbReference type="InterPro" id="IPR020843">
    <property type="entry name" value="ER"/>
</dbReference>
<dbReference type="SMART" id="SM00829">
    <property type="entry name" value="PKS_ER"/>
    <property type="match status" value="1"/>
</dbReference>
<dbReference type="Gene3D" id="3.40.50.720">
    <property type="entry name" value="NAD(P)-binding Rossmann-like Domain"/>
    <property type="match status" value="1"/>
</dbReference>
<dbReference type="InterPro" id="IPR011032">
    <property type="entry name" value="GroES-like_sf"/>
</dbReference>
<evidence type="ECO:0000256" key="1">
    <source>
        <dbReference type="ARBA" id="ARBA00022857"/>
    </source>
</evidence>
<keyword evidence="4" id="KW-1185">Reference proteome</keyword>
<reference evidence="3" key="1">
    <citation type="journal article" date="2014" name="Int. J. Syst. Evol. Microbiol.">
        <title>Complete genome sequence of Corynebacterium casei LMG S-19264T (=DSM 44701T), isolated from a smear-ripened cheese.</title>
        <authorList>
            <consortium name="US DOE Joint Genome Institute (JGI-PGF)"/>
            <person name="Walter F."/>
            <person name="Albersmeier A."/>
            <person name="Kalinowski J."/>
            <person name="Ruckert C."/>
        </authorList>
    </citation>
    <scope>NUCLEOTIDE SEQUENCE</scope>
    <source>
        <strain evidence="3">CGMCC 4.7430</strain>
    </source>
</reference>
<evidence type="ECO:0000313" key="3">
    <source>
        <dbReference type="EMBL" id="GGP05303.1"/>
    </source>
</evidence>
<sequence length="340" mass="35293">MKAIVYREIGDPSVLKLIERDVPEPGPGEVRIRIHASGVNPTDWRAPSSSEWPMPYLEVTPHHDAGGVIDAVGPGVETFAPGDRVWVMSAGLGYNTGTAQELTVLPTSKVWPLPENASFEVGAALGIPALTAHRALTVAEGAPRRLAPKALDGFTVLVTGGAGAVGHATIQLARWAGATVITTVSGPEKAALATAAGAHHVVNYREGDPVAEIRAVAQDGVDVVVEVAVAENLDVDLAVLKNSGTIAVYNDDNPKVELNILQNIGLDTRFHFLLALSTDERMARMAGAADDVTAAVLDGAMGVGEEHGLPVIRFPLAETAAAHLAAQNGAVGKVIVDPTA</sequence>
<evidence type="ECO:0000313" key="4">
    <source>
        <dbReference type="Proteomes" id="UP000660745"/>
    </source>
</evidence>
<dbReference type="GO" id="GO:0016491">
    <property type="term" value="F:oxidoreductase activity"/>
    <property type="evidence" value="ECO:0007669"/>
    <property type="project" value="InterPro"/>
</dbReference>
<organism evidence="3 4">
    <name type="scientific">Nonomuraea glycinis</name>
    <dbReference type="NCBI Taxonomy" id="2047744"/>
    <lineage>
        <taxon>Bacteria</taxon>
        <taxon>Bacillati</taxon>
        <taxon>Actinomycetota</taxon>
        <taxon>Actinomycetes</taxon>
        <taxon>Streptosporangiales</taxon>
        <taxon>Streptosporangiaceae</taxon>
        <taxon>Nonomuraea</taxon>
    </lineage>
</organism>
<gene>
    <name evidence="3" type="primary">qor</name>
    <name evidence="3" type="ORF">GCM10012278_24230</name>
</gene>
<reference evidence="3" key="2">
    <citation type="submission" date="2020-09" db="EMBL/GenBank/DDBJ databases">
        <authorList>
            <person name="Sun Q."/>
            <person name="Zhou Y."/>
        </authorList>
    </citation>
    <scope>NUCLEOTIDE SEQUENCE</scope>
    <source>
        <strain evidence="3">CGMCC 4.7430</strain>
    </source>
</reference>
<dbReference type="InterPro" id="IPR013149">
    <property type="entry name" value="ADH-like_C"/>
</dbReference>
<dbReference type="EMBL" id="BMNK01000003">
    <property type="protein sequence ID" value="GGP05303.1"/>
    <property type="molecule type" value="Genomic_DNA"/>
</dbReference>
<dbReference type="PANTHER" id="PTHR44154:SF1">
    <property type="entry name" value="QUINONE OXIDOREDUCTASE"/>
    <property type="match status" value="1"/>
</dbReference>
<dbReference type="SUPFAM" id="SSF50129">
    <property type="entry name" value="GroES-like"/>
    <property type="match status" value="1"/>
</dbReference>
<dbReference type="Gene3D" id="3.90.180.10">
    <property type="entry name" value="Medium-chain alcohol dehydrogenases, catalytic domain"/>
    <property type="match status" value="1"/>
</dbReference>
<dbReference type="InterPro" id="IPR036291">
    <property type="entry name" value="NAD(P)-bd_dom_sf"/>
</dbReference>
<proteinExistence type="predicted"/>
<dbReference type="InterPro" id="IPR013154">
    <property type="entry name" value="ADH-like_N"/>
</dbReference>
<comment type="caution">
    <text evidence="3">The sequence shown here is derived from an EMBL/GenBank/DDBJ whole genome shotgun (WGS) entry which is preliminary data.</text>
</comment>
<keyword evidence="1" id="KW-0521">NADP</keyword>